<dbReference type="PANTHER" id="PTHR10543">
    <property type="entry name" value="BETA-CAROTENE DIOXYGENASE"/>
    <property type="match status" value="1"/>
</dbReference>
<name>A0A8B9HGK5_ASTMX</name>
<evidence type="ECO:0000256" key="24">
    <source>
        <dbReference type="RuleBase" id="RU003799"/>
    </source>
</evidence>
<comment type="subcellular location">
    <subcellularLocation>
        <location evidence="2">Mitochondrion</location>
    </subcellularLocation>
</comment>
<comment type="catalytic activity">
    <reaction evidence="16">
        <text>5-cis-lycopene + O2 = 5-cis-10'-apo-lycopenal + (3E,5E)-6,10-dimethylundeca-3,5,9-trien-2-one</text>
        <dbReference type="Rhea" id="RHEA:68444"/>
        <dbReference type="ChEBI" id="CHEBI:15379"/>
        <dbReference type="ChEBI" id="CHEBI:67207"/>
        <dbReference type="ChEBI" id="CHEBI:177905"/>
        <dbReference type="ChEBI" id="CHEBI:177906"/>
    </reaction>
    <physiologicalReaction direction="left-to-right" evidence="16">
        <dbReference type="Rhea" id="RHEA:68445"/>
    </physiologicalReaction>
</comment>
<dbReference type="Ensembl" id="ENSAMXT00005013635.1">
    <property type="protein sequence ID" value="ENSAMXP00005012295.1"/>
    <property type="gene ID" value="ENSAMXG00005006653.1"/>
</dbReference>
<dbReference type="AlphaFoldDB" id="A0A8B9HGK5"/>
<evidence type="ECO:0000256" key="7">
    <source>
        <dbReference type="ARBA" id="ARBA00023004"/>
    </source>
</evidence>
<evidence type="ECO:0000313" key="26">
    <source>
        <dbReference type="Proteomes" id="UP000694621"/>
    </source>
</evidence>
<evidence type="ECO:0000256" key="8">
    <source>
        <dbReference type="ARBA" id="ARBA00023098"/>
    </source>
</evidence>
<evidence type="ECO:0000256" key="6">
    <source>
        <dbReference type="ARBA" id="ARBA00023002"/>
    </source>
</evidence>
<evidence type="ECO:0000256" key="10">
    <source>
        <dbReference type="ARBA" id="ARBA00035797"/>
    </source>
</evidence>
<evidence type="ECO:0000256" key="1">
    <source>
        <dbReference type="ARBA" id="ARBA00001954"/>
    </source>
</evidence>
<evidence type="ECO:0000256" key="23">
    <source>
        <dbReference type="ARBA" id="ARBA00049207"/>
    </source>
</evidence>
<comment type="similarity">
    <text evidence="3 24">Belongs to the carotenoid oxygenase family.</text>
</comment>
<comment type="catalytic activity">
    <reaction evidence="21">
        <text>all-trans-beta-carotene + O2 = beta-ionone + all-trans-10'-apo-beta-carotenal</text>
        <dbReference type="Rhea" id="RHEA:26389"/>
        <dbReference type="ChEBI" id="CHEBI:15379"/>
        <dbReference type="ChEBI" id="CHEBI:17579"/>
        <dbReference type="ChEBI" id="CHEBI:32325"/>
        <dbReference type="ChEBI" id="CHEBI:53153"/>
        <dbReference type="EC" id="1.13.11.71"/>
    </reaction>
    <physiologicalReaction direction="left-to-right" evidence="21">
        <dbReference type="Rhea" id="RHEA:26390"/>
    </physiologicalReaction>
</comment>
<comment type="catalytic activity">
    <reaction evidence="22">
        <text>beta-cryptoxanthin + O2 = all-trans-10'-apo-beta-carotenal + (3R)-hydroxy-beta-ionone</text>
        <dbReference type="Rhea" id="RHEA:68440"/>
        <dbReference type="ChEBI" id="CHEBI:10362"/>
        <dbReference type="ChEBI" id="CHEBI:15379"/>
        <dbReference type="ChEBI" id="CHEBI:53153"/>
        <dbReference type="ChEBI" id="CHEBI:53173"/>
    </reaction>
    <physiologicalReaction direction="left-to-right" evidence="22">
        <dbReference type="Rhea" id="RHEA:68441"/>
    </physiologicalReaction>
</comment>
<dbReference type="Proteomes" id="UP000694621">
    <property type="component" value="Unplaced"/>
</dbReference>
<evidence type="ECO:0000313" key="25">
    <source>
        <dbReference type="Ensembl" id="ENSAMXP00005012295.1"/>
    </source>
</evidence>
<comment type="catalytic activity">
    <reaction evidence="20">
        <text>lutein + O2 = (3R,6R)-3-hydroxy-10'-apo-alpha-carotenal + (3R)-hydroxy-beta-ionone</text>
        <dbReference type="Rhea" id="RHEA:68432"/>
        <dbReference type="ChEBI" id="CHEBI:15379"/>
        <dbReference type="ChEBI" id="CHEBI:28838"/>
        <dbReference type="ChEBI" id="CHEBI:53173"/>
        <dbReference type="ChEBI" id="CHEBI:177903"/>
    </reaction>
    <physiologicalReaction direction="left-to-right" evidence="20">
        <dbReference type="Rhea" id="RHEA:68433"/>
    </physiologicalReaction>
</comment>
<evidence type="ECO:0000256" key="9">
    <source>
        <dbReference type="ARBA" id="ARBA00023128"/>
    </source>
</evidence>
<evidence type="ECO:0000256" key="19">
    <source>
        <dbReference type="ARBA" id="ARBA00048381"/>
    </source>
</evidence>
<dbReference type="GO" id="GO:0010436">
    <property type="term" value="F:carotenoid dioxygenase activity"/>
    <property type="evidence" value="ECO:0007669"/>
    <property type="project" value="TreeGrafter"/>
</dbReference>
<organism evidence="25 26">
    <name type="scientific">Astyanax mexicanus</name>
    <name type="common">Blind cave fish</name>
    <name type="synonym">Astyanax fasciatus mexicanus</name>
    <dbReference type="NCBI Taxonomy" id="7994"/>
    <lineage>
        <taxon>Eukaryota</taxon>
        <taxon>Metazoa</taxon>
        <taxon>Chordata</taxon>
        <taxon>Craniata</taxon>
        <taxon>Vertebrata</taxon>
        <taxon>Euteleostomi</taxon>
        <taxon>Actinopterygii</taxon>
        <taxon>Neopterygii</taxon>
        <taxon>Teleostei</taxon>
        <taxon>Ostariophysi</taxon>
        <taxon>Characiformes</taxon>
        <taxon>Characoidei</taxon>
        <taxon>Acestrorhamphidae</taxon>
        <taxon>Acestrorhamphinae</taxon>
        <taxon>Astyanax</taxon>
    </lineage>
</organism>
<dbReference type="GO" id="GO:0005739">
    <property type="term" value="C:mitochondrion"/>
    <property type="evidence" value="ECO:0007669"/>
    <property type="project" value="UniProtKB-SubCell"/>
</dbReference>
<comment type="catalytic activity">
    <reaction evidence="11">
        <text>(3R,6R)-3-hydroxy-10'-apo-alpha-carotenal + O2 = (3R,6R)-hydroxy-alpha-ionone + 4,9-dimethyldodeca-2,4,6,8,10-pentaenedial</text>
        <dbReference type="Rhea" id="RHEA:68436"/>
        <dbReference type="ChEBI" id="CHEBI:15379"/>
        <dbReference type="ChEBI" id="CHEBI:53171"/>
        <dbReference type="ChEBI" id="CHEBI:177903"/>
        <dbReference type="ChEBI" id="CHEBI:177904"/>
    </reaction>
    <physiologicalReaction direction="left-to-right" evidence="11">
        <dbReference type="Rhea" id="RHEA:68437"/>
    </physiologicalReaction>
</comment>
<comment type="catalytic activity">
    <reaction evidence="10">
        <text>all-trans-zeaxanthin + O2 = (3R)-3-hydroxy-10'-apo-beta-carotenal + (3R)-hydroxy-beta-ionone</text>
        <dbReference type="Rhea" id="RHEA:68104"/>
        <dbReference type="ChEBI" id="CHEBI:15379"/>
        <dbReference type="ChEBI" id="CHEBI:27547"/>
        <dbReference type="ChEBI" id="CHEBI:53173"/>
        <dbReference type="ChEBI" id="CHEBI:177902"/>
    </reaction>
    <physiologicalReaction direction="left-to-right" evidence="10">
        <dbReference type="Rhea" id="RHEA:68105"/>
    </physiologicalReaction>
</comment>
<dbReference type="GO" id="GO:0046872">
    <property type="term" value="F:metal ion binding"/>
    <property type="evidence" value="ECO:0007669"/>
    <property type="project" value="UniProtKB-KW"/>
</dbReference>
<evidence type="ECO:0000256" key="13">
    <source>
        <dbReference type="ARBA" id="ARBA00040536"/>
    </source>
</evidence>
<comment type="cofactor">
    <cofactor evidence="1">
        <name>Fe(2+)</name>
        <dbReference type="ChEBI" id="CHEBI:29033"/>
    </cofactor>
</comment>
<evidence type="ECO:0000256" key="15">
    <source>
        <dbReference type="ARBA" id="ARBA00047577"/>
    </source>
</evidence>
<comment type="function">
    <text evidence="14">Broad specificity mitochondrial dioxygenase that mediates the asymmetric oxidative cleavage of carotenoids. Cleaves carotenes (pure hydrocarbon carotenoids) such as all-trans-beta-carotene and lycopene as well as xanthophylls (oxygenated carotenoids) such as zeaxanthin, lutein and beta-cryptoxanthin at both the 9,10 and the 9',10' carbon-carbon double bond. Through its function in carotenoids metabolism regulates oxidative stress and the production of important signaling molecules.</text>
</comment>
<dbReference type="GO" id="GO:0016121">
    <property type="term" value="P:carotene catabolic process"/>
    <property type="evidence" value="ECO:0007669"/>
    <property type="project" value="TreeGrafter"/>
</dbReference>
<evidence type="ECO:0000256" key="21">
    <source>
        <dbReference type="ARBA" id="ARBA00049156"/>
    </source>
</evidence>
<comment type="catalytic activity">
    <reaction evidence="19">
        <text>all-trans-zeaxanthin + 2 O2 = 4,9-dimethyldodeca-2,4,6,8,10-pentaenedial + 2 (3R)-hydroxy-beta-ionone</text>
        <dbReference type="Rhea" id="RHEA:26393"/>
        <dbReference type="ChEBI" id="CHEBI:15379"/>
        <dbReference type="ChEBI" id="CHEBI:27547"/>
        <dbReference type="ChEBI" id="CHEBI:53171"/>
        <dbReference type="ChEBI" id="CHEBI:53173"/>
    </reaction>
    <physiologicalReaction direction="left-to-right" evidence="19">
        <dbReference type="Rhea" id="RHEA:26394"/>
    </physiologicalReaction>
</comment>
<evidence type="ECO:0000256" key="18">
    <source>
        <dbReference type="ARBA" id="ARBA00048043"/>
    </source>
</evidence>
<keyword evidence="9" id="KW-0496">Mitochondrion</keyword>
<evidence type="ECO:0000256" key="14">
    <source>
        <dbReference type="ARBA" id="ARBA00045336"/>
    </source>
</evidence>
<comment type="catalytic activity">
    <reaction evidence="23">
        <text>13-cis-lycopene + O2 = 13-cis-10'-apo-lycopenal + (3E,5E)-6,10-dimethylundeca-3,5,9-trien-2-one</text>
        <dbReference type="Rhea" id="RHEA:68448"/>
        <dbReference type="ChEBI" id="CHEBI:15379"/>
        <dbReference type="ChEBI" id="CHEBI:67207"/>
        <dbReference type="ChEBI" id="CHEBI:177907"/>
        <dbReference type="ChEBI" id="CHEBI:177908"/>
    </reaction>
    <physiologicalReaction direction="left-to-right" evidence="23">
        <dbReference type="Rhea" id="RHEA:68449"/>
    </physiologicalReaction>
</comment>
<keyword evidence="5" id="KW-0223">Dioxygenase</keyword>
<accession>A0A8B9HGK5</accession>
<dbReference type="InterPro" id="IPR004294">
    <property type="entry name" value="Carotenoid_Oase"/>
</dbReference>
<dbReference type="Pfam" id="PF03055">
    <property type="entry name" value="RPE65"/>
    <property type="match status" value="1"/>
</dbReference>
<protein>
    <recommendedName>
        <fullName evidence="13">Carotenoid-cleaving dioxygenase, mitochondrial</fullName>
        <ecNumber evidence="12">1.13.11.71</ecNumber>
    </recommendedName>
</protein>
<keyword evidence="6" id="KW-0560">Oxidoreductase</keyword>
<evidence type="ECO:0000256" key="20">
    <source>
        <dbReference type="ARBA" id="ARBA00048862"/>
    </source>
</evidence>
<keyword evidence="4" id="KW-0479">Metal-binding</keyword>
<keyword evidence="8" id="KW-0443">Lipid metabolism</keyword>
<evidence type="ECO:0000256" key="2">
    <source>
        <dbReference type="ARBA" id="ARBA00004173"/>
    </source>
</evidence>
<sequence>DFCYKSDQILAFFYNFLSLYQHGLQCIAPLVRTAEETPEPIPTTVKGTIPSWIRGSLLRNGPGKFEFGNQHFNHWFDGMALMHRFEIMDGQVTYRSRFLRSDSYNLNSEKNRIMVSEFGTMSFPDPCKN</sequence>
<evidence type="ECO:0000256" key="16">
    <source>
        <dbReference type="ARBA" id="ARBA00047747"/>
    </source>
</evidence>
<comment type="catalytic activity">
    <reaction evidence="15">
        <text>(3R)-3-hydroxy-10'-apo-beta-carotenal + O2 = 4,9-dimethyldodeca-2,4,6,8,10-pentaenedial + (3R)-hydroxy-beta-ionone</text>
        <dbReference type="Rhea" id="RHEA:68424"/>
        <dbReference type="ChEBI" id="CHEBI:15379"/>
        <dbReference type="ChEBI" id="CHEBI:53171"/>
        <dbReference type="ChEBI" id="CHEBI:53173"/>
        <dbReference type="ChEBI" id="CHEBI:177902"/>
    </reaction>
    <physiologicalReaction direction="left-to-right" evidence="15">
        <dbReference type="Rhea" id="RHEA:68425"/>
    </physiologicalReaction>
</comment>
<evidence type="ECO:0000256" key="11">
    <source>
        <dbReference type="ARBA" id="ARBA00036274"/>
    </source>
</evidence>
<evidence type="ECO:0000256" key="17">
    <source>
        <dbReference type="ARBA" id="ARBA00047865"/>
    </source>
</evidence>
<dbReference type="GO" id="GO:0102076">
    <property type="term" value="F:beta,beta-carotene-9',10'-cleaving oxygenase activity"/>
    <property type="evidence" value="ECO:0007669"/>
    <property type="project" value="UniProtKB-EC"/>
</dbReference>
<evidence type="ECO:0000256" key="5">
    <source>
        <dbReference type="ARBA" id="ARBA00022964"/>
    </source>
</evidence>
<evidence type="ECO:0000256" key="4">
    <source>
        <dbReference type="ARBA" id="ARBA00022723"/>
    </source>
</evidence>
<dbReference type="GO" id="GO:0042574">
    <property type="term" value="P:retinal metabolic process"/>
    <property type="evidence" value="ECO:0007669"/>
    <property type="project" value="TreeGrafter"/>
</dbReference>
<evidence type="ECO:0000256" key="12">
    <source>
        <dbReference type="ARBA" id="ARBA00038847"/>
    </source>
</evidence>
<dbReference type="PANTHER" id="PTHR10543:SF122">
    <property type="entry name" value="CAROTENOID-CLEAVING DIOXYGENASE, MITOCHONDRIAL"/>
    <property type="match status" value="1"/>
</dbReference>
<proteinExistence type="inferred from homology"/>
<reference evidence="25" key="1">
    <citation type="submission" date="2025-08" db="UniProtKB">
        <authorList>
            <consortium name="Ensembl"/>
        </authorList>
    </citation>
    <scope>IDENTIFICATION</scope>
</reference>
<dbReference type="EC" id="1.13.11.71" evidence="12"/>
<dbReference type="GO" id="GO:0003834">
    <property type="term" value="F:beta-carotene 15,15'-dioxygenase activity"/>
    <property type="evidence" value="ECO:0007669"/>
    <property type="project" value="TreeGrafter"/>
</dbReference>
<comment type="catalytic activity">
    <reaction evidence="18">
        <text>all-trans-10'-apo-beta-carotenal + O2 = beta-ionone + 4,9-dimethyldodeca-2,4,6,8,10-pentaenedial</text>
        <dbReference type="Rhea" id="RHEA:68452"/>
        <dbReference type="ChEBI" id="CHEBI:15379"/>
        <dbReference type="ChEBI" id="CHEBI:32325"/>
        <dbReference type="ChEBI" id="CHEBI:53153"/>
        <dbReference type="ChEBI" id="CHEBI:53171"/>
    </reaction>
    <physiologicalReaction direction="left-to-right" evidence="18">
        <dbReference type="Rhea" id="RHEA:68453"/>
    </physiologicalReaction>
</comment>
<keyword evidence="7" id="KW-0408">Iron</keyword>
<comment type="catalytic activity">
    <reaction evidence="17">
        <text>lutein + O2 = (3R,6R)-hydroxy-alpha-ionone + (3R)-3-hydroxy-10'-apo-beta-carotenal</text>
        <dbReference type="Rhea" id="RHEA:68428"/>
        <dbReference type="ChEBI" id="CHEBI:15379"/>
        <dbReference type="ChEBI" id="CHEBI:28838"/>
        <dbReference type="ChEBI" id="CHEBI:177902"/>
        <dbReference type="ChEBI" id="CHEBI:177904"/>
    </reaction>
    <physiologicalReaction direction="left-to-right" evidence="17">
        <dbReference type="Rhea" id="RHEA:68429"/>
    </physiologicalReaction>
</comment>
<evidence type="ECO:0000256" key="22">
    <source>
        <dbReference type="ARBA" id="ARBA00049190"/>
    </source>
</evidence>
<evidence type="ECO:0000256" key="3">
    <source>
        <dbReference type="ARBA" id="ARBA00006787"/>
    </source>
</evidence>